<gene>
    <name evidence="11" type="primary">ADGRF4</name>
    <name evidence="11" type="ORF">Y1Q_0020211</name>
</gene>
<keyword evidence="3 8" id="KW-0812">Transmembrane</keyword>
<keyword evidence="7" id="KW-0325">Glycoprotein</keyword>
<keyword evidence="11" id="KW-0675">Receptor</keyword>
<dbReference type="PROSITE" id="PS50261">
    <property type="entry name" value="G_PROTEIN_RECEP_F2_4"/>
    <property type="match status" value="1"/>
</dbReference>
<evidence type="ECO:0000256" key="1">
    <source>
        <dbReference type="ARBA" id="ARBA00004141"/>
    </source>
</evidence>
<evidence type="ECO:0000256" key="2">
    <source>
        <dbReference type="ARBA" id="ARBA00007343"/>
    </source>
</evidence>
<evidence type="ECO:0000256" key="4">
    <source>
        <dbReference type="ARBA" id="ARBA00022989"/>
    </source>
</evidence>
<dbReference type="Gene3D" id="2.60.220.50">
    <property type="match status" value="1"/>
</dbReference>
<evidence type="ECO:0000313" key="12">
    <source>
        <dbReference type="Proteomes" id="UP000050525"/>
    </source>
</evidence>
<feature type="domain" description="G-protein coupled receptors family 2 profile 2" evidence="10">
    <location>
        <begin position="406"/>
        <end position="662"/>
    </location>
</feature>
<feature type="transmembrane region" description="Helical" evidence="8">
    <location>
        <begin position="447"/>
        <end position="469"/>
    </location>
</feature>
<dbReference type="eggNOG" id="KOG4193">
    <property type="taxonomic scope" value="Eukaryota"/>
</dbReference>
<dbReference type="InterPro" id="IPR000203">
    <property type="entry name" value="GPS"/>
</dbReference>
<dbReference type="GO" id="GO:0016020">
    <property type="term" value="C:membrane"/>
    <property type="evidence" value="ECO:0007669"/>
    <property type="project" value="UniProtKB-SubCell"/>
</dbReference>
<dbReference type="Gene3D" id="1.20.1070.10">
    <property type="entry name" value="Rhodopsin 7-helix transmembrane proteins"/>
    <property type="match status" value="1"/>
</dbReference>
<dbReference type="InterPro" id="IPR017981">
    <property type="entry name" value="GPCR_2-like_7TM"/>
</dbReference>
<evidence type="ECO:0000256" key="6">
    <source>
        <dbReference type="ARBA" id="ARBA00023157"/>
    </source>
</evidence>
<dbReference type="InterPro" id="IPR057244">
    <property type="entry name" value="GAIN_B"/>
</dbReference>
<feature type="transmembrane region" description="Helical" evidence="8">
    <location>
        <begin position="408"/>
        <end position="435"/>
    </location>
</feature>
<protein>
    <submittedName>
        <fullName evidence="11">Adhesion G protein-coupled receptor F4</fullName>
    </submittedName>
</protein>
<dbReference type="Pfam" id="PF00002">
    <property type="entry name" value="7tm_2"/>
    <property type="match status" value="1"/>
</dbReference>
<dbReference type="InterPro" id="IPR000832">
    <property type="entry name" value="GPCR_2_secretin-like"/>
</dbReference>
<dbReference type="Proteomes" id="UP000050525">
    <property type="component" value="Unassembled WGS sequence"/>
</dbReference>
<evidence type="ECO:0000256" key="7">
    <source>
        <dbReference type="ARBA" id="ARBA00023180"/>
    </source>
</evidence>
<evidence type="ECO:0000259" key="10">
    <source>
        <dbReference type="PROSITE" id="PS50261"/>
    </source>
</evidence>
<name>A0A151PJ88_ALLMI</name>
<dbReference type="GO" id="GO:0007189">
    <property type="term" value="P:adenylate cyclase-activating G protein-coupled receptor signaling pathway"/>
    <property type="evidence" value="ECO:0007669"/>
    <property type="project" value="TreeGrafter"/>
</dbReference>
<dbReference type="PRINTS" id="PR00249">
    <property type="entry name" value="GPCRSECRETIN"/>
</dbReference>
<dbReference type="AlphaFoldDB" id="A0A151PJ88"/>
<comment type="subcellular location">
    <subcellularLocation>
        <location evidence="1">Membrane</location>
        <topology evidence="1">Multi-pass membrane protein</topology>
    </subcellularLocation>
</comment>
<keyword evidence="4 8" id="KW-1133">Transmembrane helix</keyword>
<dbReference type="InterPro" id="IPR051587">
    <property type="entry name" value="Adhesion_GPCR"/>
</dbReference>
<feature type="transmembrane region" description="Helical" evidence="8">
    <location>
        <begin position="518"/>
        <end position="541"/>
    </location>
</feature>
<dbReference type="Pfam" id="PF01825">
    <property type="entry name" value="GPS"/>
    <property type="match status" value="1"/>
</dbReference>
<dbReference type="InterPro" id="IPR046338">
    <property type="entry name" value="GAIN_dom_sf"/>
</dbReference>
<feature type="domain" description="GAIN-B" evidence="9">
    <location>
        <begin position="257"/>
        <end position="402"/>
    </location>
</feature>
<keyword evidence="12" id="KW-1185">Reference proteome</keyword>
<evidence type="ECO:0000259" key="9">
    <source>
        <dbReference type="PROSITE" id="PS50221"/>
    </source>
</evidence>
<dbReference type="STRING" id="8496.A0A151PJ88"/>
<evidence type="ECO:0000256" key="3">
    <source>
        <dbReference type="ARBA" id="ARBA00022692"/>
    </source>
</evidence>
<feature type="transmembrane region" description="Helical" evidence="8">
    <location>
        <begin position="564"/>
        <end position="587"/>
    </location>
</feature>
<dbReference type="PROSITE" id="PS50221">
    <property type="entry name" value="GAIN_B"/>
    <property type="match status" value="1"/>
</dbReference>
<sequence length="685" mass="75205">MNGWEPSCDIGESPVIITTYCTALASETGKAFLPAELQINSGVINKETKNQSQAGVCTSDCGVSGAICSEPCGRLFRGERLFMCRDGKWQKTTDSCANLDVQSLFERISVDGSVNIAGGHVGGRENVINMKPGFEIKLQSATAHRNRSCLADFSCIVPDILSSPAIPGNIVNIVMLLKNISLKLSEDVNRAKMQSYSKIANHVLNASIISNWAFIRDKTAGSILLDSVNLFAGKLLIKSGSESIPEHFMSTKGSTINRKTPGQRFDFSMRFNNSNSAIAGSVFIPQEELLKISTPSHAVSVAFPTLGAIMKASQLNDVLVNGMILSVALPEELQQISLTFEKFNKSNNVMARCVGWHSTERRWDEAACKLKTDDMNSTVCICKHRHHTFKSFSILMSPNTIRNTVLDYITFVGLGISIFSLLLCLTIEAVVWHHVTNTTIAKMRHICLVNIAASLLIANVLFILAAVTYDKVKDYATCVAATFFVHLSYLSLFFWMLALGLLILHGLLIIFRKMKKSAFMAAAFSIGYGCPLIICVLTVAITEPRKGYIRDGACWLNWHDTKALLAFVIPALMIIVVNLIVVVVVVVKTGRFAIREGTRSQDLSSVTRTGKNVALLTPVLGLTWGFGLATIVRYDSLGFHVTFALLNALQGFFILLFGTLLDRKTREALRMRCVSTKRKCSITKS</sequence>
<comment type="caution">
    <text evidence="11">The sequence shown here is derived from an EMBL/GenBank/DDBJ whole genome shotgun (WGS) entry which is preliminary data.</text>
</comment>
<dbReference type="PANTHER" id="PTHR45813">
    <property type="entry name" value="IG-LIKE DOMAIN-CONTAINING PROTEIN"/>
    <property type="match status" value="1"/>
</dbReference>
<accession>A0A151PJ88</accession>
<reference evidence="11 12" key="1">
    <citation type="journal article" date="2012" name="Genome Biol.">
        <title>Sequencing three crocodilian genomes to illuminate the evolution of archosaurs and amniotes.</title>
        <authorList>
            <person name="St John J.A."/>
            <person name="Braun E.L."/>
            <person name="Isberg S.R."/>
            <person name="Miles L.G."/>
            <person name="Chong A.Y."/>
            <person name="Gongora J."/>
            <person name="Dalzell P."/>
            <person name="Moran C."/>
            <person name="Bed'hom B."/>
            <person name="Abzhanov A."/>
            <person name="Burgess S.C."/>
            <person name="Cooksey A.M."/>
            <person name="Castoe T.A."/>
            <person name="Crawford N.G."/>
            <person name="Densmore L.D."/>
            <person name="Drew J.C."/>
            <person name="Edwards S.V."/>
            <person name="Faircloth B.C."/>
            <person name="Fujita M.K."/>
            <person name="Greenwold M.J."/>
            <person name="Hoffmann F.G."/>
            <person name="Howard J.M."/>
            <person name="Iguchi T."/>
            <person name="Janes D.E."/>
            <person name="Khan S.Y."/>
            <person name="Kohno S."/>
            <person name="de Koning A.J."/>
            <person name="Lance S.L."/>
            <person name="McCarthy F.M."/>
            <person name="McCormack J.E."/>
            <person name="Merchant M.E."/>
            <person name="Peterson D.G."/>
            <person name="Pollock D.D."/>
            <person name="Pourmand N."/>
            <person name="Raney B.J."/>
            <person name="Roessler K.A."/>
            <person name="Sanford J.R."/>
            <person name="Sawyer R.H."/>
            <person name="Schmidt C.J."/>
            <person name="Triplett E.W."/>
            <person name="Tuberville T.D."/>
            <person name="Venegas-Anaya M."/>
            <person name="Howard J.T."/>
            <person name="Jarvis E.D."/>
            <person name="Guillette L.J.Jr."/>
            <person name="Glenn T.C."/>
            <person name="Green R.E."/>
            <person name="Ray D.A."/>
        </authorList>
    </citation>
    <scope>NUCLEOTIDE SEQUENCE [LARGE SCALE GENOMIC DNA]</scope>
    <source>
        <strain evidence="11">KSC_2009_1</strain>
    </source>
</reference>
<feature type="transmembrane region" description="Helical" evidence="8">
    <location>
        <begin position="613"/>
        <end position="632"/>
    </location>
</feature>
<keyword evidence="6" id="KW-1015">Disulfide bond</keyword>
<keyword evidence="5 8" id="KW-0472">Membrane</keyword>
<feature type="transmembrane region" description="Helical" evidence="8">
    <location>
        <begin position="638"/>
        <end position="661"/>
    </location>
</feature>
<dbReference type="EMBL" id="AKHW03000178">
    <property type="protein sequence ID" value="KYO48855.1"/>
    <property type="molecule type" value="Genomic_DNA"/>
</dbReference>
<dbReference type="GO" id="GO:0007166">
    <property type="term" value="P:cell surface receptor signaling pathway"/>
    <property type="evidence" value="ECO:0007669"/>
    <property type="project" value="InterPro"/>
</dbReference>
<evidence type="ECO:0000256" key="8">
    <source>
        <dbReference type="SAM" id="Phobius"/>
    </source>
</evidence>
<evidence type="ECO:0000313" key="11">
    <source>
        <dbReference type="EMBL" id="KYO48855.1"/>
    </source>
</evidence>
<comment type="similarity">
    <text evidence="2">Belongs to the G-protein coupled receptor 2 family. Adhesion G-protein coupled receptor (ADGR) subfamily.</text>
</comment>
<dbReference type="FunFam" id="1.20.1070.10:FF:000058">
    <property type="entry name" value="Adhesion G protein-coupled receptor F5"/>
    <property type="match status" value="1"/>
</dbReference>
<dbReference type="GO" id="GO:0004930">
    <property type="term" value="F:G protein-coupled receptor activity"/>
    <property type="evidence" value="ECO:0007669"/>
    <property type="project" value="InterPro"/>
</dbReference>
<dbReference type="PANTHER" id="PTHR45813:SF1">
    <property type="entry name" value="ADHESION G PROTEIN-COUPLED RECEPTOR F4"/>
    <property type="match status" value="1"/>
</dbReference>
<proteinExistence type="inferred from homology"/>
<feature type="transmembrane region" description="Helical" evidence="8">
    <location>
        <begin position="489"/>
        <end position="511"/>
    </location>
</feature>
<evidence type="ECO:0000256" key="5">
    <source>
        <dbReference type="ARBA" id="ARBA00023136"/>
    </source>
</evidence>
<organism evidence="11 12">
    <name type="scientific">Alligator mississippiensis</name>
    <name type="common">American alligator</name>
    <dbReference type="NCBI Taxonomy" id="8496"/>
    <lineage>
        <taxon>Eukaryota</taxon>
        <taxon>Metazoa</taxon>
        <taxon>Chordata</taxon>
        <taxon>Craniata</taxon>
        <taxon>Vertebrata</taxon>
        <taxon>Euteleostomi</taxon>
        <taxon>Archelosauria</taxon>
        <taxon>Archosauria</taxon>
        <taxon>Crocodylia</taxon>
        <taxon>Alligatoridae</taxon>
        <taxon>Alligatorinae</taxon>
        <taxon>Alligator</taxon>
    </lineage>
</organism>